<evidence type="ECO:0000256" key="2">
    <source>
        <dbReference type="ARBA" id="ARBA00022692"/>
    </source>
</evidence>
<name>A0A169S5P2_9CORY</name>
<dbReference type="InterPro" id="IPR011701">
    <property type="entry name" value="MFS"/>
</dbReference>
<dbReference type="RefSeq" id="WP_096458794.1">
    <property type="nucleotide sequence ID" value="NZ_AP017369.1"/>
</dbReference>
<evidence type="ECO:0000259" key="7">
    <source>
        <dbReference type="PROSITE" id="PS50850"/>
    </source>
</evidence>
<feature type="transmembrane region" description="Helical" evidence="6">
    <location>
        <begin position="318"/>
        <end position="342"/>
    </location>
</feature>
<dbReference type="SUPFAM" id="SSF103473">
    <property type="entry name" value="MFS general substrate transporter"/>
    <property type="match status" value="1"/>
</dbReference>
<dbReference type="PROSITE" id="PS50850">
    <property type="entry name" value="MFS"/>
    <property type="match status" value="1"/>
</dbReference>
<evidence type="ECO:0000256" key="3">
    <source>
        <dbReference type="ARBA" id="ARBA00022989"/>
    </source>
</evidence>
<dbReference type="InterPro" id="IPR020846">
    <property type="entry name" value="MFS_dom"/>
</dbReference>
<feature type="transmembrane region" description="Helical" evidence="6">
    <location>
        <begin position="150"/>
        <end position="169"/>
    </location>
</feature>
<reference evidence="8 9" key="1">
    <citation type="submission" date="2016-02" db="EMBL/GenBank/DDBJ databases">
        <title>Corynebacterium glutamicum N24 whole genome sequencing project.</title>
        <authorList>
            <person name="Matsutani M."/>
            <person name="Nangtapong N."/>
            <person name="Yakushi T."/>
            <person name="Matsushita K."/>
        </authorList>
    </citation>
    <scope>NUCLEOTIDE SEQUENCE [LARGE SCALE GENOMIC DNA]</scope>
    <source>
        <strain evidence="8 9">N24</strain>
    </source>
</reference>
<feature type="compositionally biased region" description="Low complexity" evidence="5">
    <location>
        <begin position="1"/>
        <end position="11"/>
    </location>
</feature>
<feature type="transmembrane region" description="Helical" evidence="6">
    <location>
        <begin position="117"/>
        <end position="138"/>
    </location>
</feature>
<dbReference type="EMBL" id="AP017369">
    <property type="protein sequence ID" value="BAU97178.1"/>
    <property type="molecule type" value="Genomic_DNA"/>
</dbReference>
<evidence type="ECO:0000313" key="9">
    <source>
        <dbReference type="Proteomes" id="UP000218244"/>
    </source>
</evidence>
<dbReference type="GO" id="GO:0022857">
    <property type="term" value="F:transmembrane transporter activity"/>
    <property type="evidence" value="ECO:0007669"/>
    <property type="project" value="InterPro"/>
</dbReference>
<feature type="transmembrane region" description="Helical" evidence="6">
    <location>
        <begin position="363"/>
        <end position="394"/>
    </location>
</feature>
<dbReference type="AlphaFoldDB" id="A0A169S5P2"/>
<feature type="transmembrane region" description="Helical" evidence="6">
    <location>
        <begin position="293"/>
        <end position="312"/>
    </location>
</feature>
<sequence>MHASSPSPQQDPEQDPQPHPQRTRVLSGLIFAQIMVGASNGVTLSMGSLLAAHLAGASWGGSAATLTTIGAAIFSIPLARMVSRYDRRTSLSTGMLLGCVGAFLAIIGAQFGLFPVVLLAFLFLGSMSAVNLQARFAATDVASEETRGRDLSIVVWSTTIGAIAGPNLFEPSARFSETLGLEQHAGAYLLCLFGQLIAITVWRFTLPKGLKPEATPNAPTEKKRLTPKALQAITSVATAHFSMVGLMSMAAIHMQGHGASLTIIGFTISLHVAGMYALSPVFGLLTDKLGRNFTIFSGFTMLAASAALLLIWPEPQWAMITSMILLGLGWNSALVGSSTLLVDATPIHHRTYAQGRSDLTMNLAGASGGLIAGPLIAMGGMPLLAGVVVAVVVLQTVLSLRSVQPANNIN</sequence>
<dbReference type="PANTHER" id="PTHR23534">
    <property type="entry name" value="MFS PERMEASE"/>
    <property type="match status" value="1"/>
</dbReference>
<dbReference type="Proteomes" id="UP000218244">
    <property type="component" value="Chromosome"/>
</dbReference>
<feature type="transmembrane region" description="Helical" evidence="6">
    <location>
        <begin position="29"/>
        <end position="51"/>
    </location>
</feature>
<keyword evidence="9" id="KW-1185">Reference proteome</keyword>
<dbReference type="PANTHER" id="PTHR23534:SF1">
    <property type="entry name" value="MAJOR FACILITATOR SUPERFAMILY PROTEIN"/>
    <property type="match status" value="1"/>
</dbReference>
<keyword evidence="2 6" id="KW-0812">Transmembrane</keyword>
<evidence type="ECO:0000256" key="4">
    <source>
        <dbReference type="ARBA" id="ARBA00023136"/>
    </source>
</evidence>
<dbReference type="Pfam" id="PF07690">
    <property type="entry name" value="MFS_1"/>
    <property type="match status" value="2"/>
</dbReference>
<feature type="domain" description="Major facilitator superfamily (MFS) profile" evidence="7">
    <location>
        <begin position="25"/>
        <end position="404"/>
    </location>
</feature>
<keyword evidence="4 6" id="KW-0472">Membrane</keyword>
<dbReference type="Gene3D" id="1.20.1250.20">
    <property type="entry name" value="MFS general substrate transporter like domains"/>
    <property type="match status" value="1"/>
</dbReference>
<feature type="transmembrane region" description="Helical" evidence="6">
    <location>
        <begin position="185"/>
        <end position="204"/>
    </location>
</feature>
<feature type="transmembrane region" description="Helical" evidence="6">
    <location>
        <begin position="232"/>
        <end position="252"/>
    </location>
</feature>
<accession>A0A169S5P2</accession>
<organism evidence="8 9">
    <name type="scientific">Corynebacterium suranareeae</name>
    <dbReference type="NCBI Taxonomy" id="2506452"/>
    <lineage>
        <taxon>Bacteria</taxon>
        <taxon>Bacillati</taxon>
        <taxon>Actinomycetota</taxon>
        <taxon>Actinomycetes</taxon>
        <taxon>Mycobacteriales</taxon>
        <taxon>Corynebacteriaceae</taxon>
        <taxon>Corynebacterium</taxon>
    </lineage>
</organism>
<feature type="transmembrane region" description="Helical" evidence="6">
    <location>
        <begin position="57"/>
        <end position="79"/>
    </location>
</feature>
<evidence type="ECO:0000313" key="8">
    <source>
        <dbReference type="EMBL" id="BAU97178.1"/>
    </source>
</evidence>
<evidence type="ECO:0000256" key="5">
    <source>
        <dbReference type="SAM" id="MobiDB-lite"/>
    </source>
</evidence>
<feature type="transmembrane region" description="Helical" evidence="6">
    <location>
        <begin position="91"/>
        <end position="111"/>
    </location>
</feature>
<evidence type="ECO:0000256" key="6">
    <source>
        <dbReference type="SAM" id="Phobius"/>
    </source>
</evidence>
<dbReference type="GO" id="GO:0005886">
    <property type="term" value="C:plasma membrane"/>
    <property type="evidence" value="ECO:0007669"/>
    <property type="project" value="UniProtKB-SubCell"/>
</dbReference>
<gene>
    <name evidence="8" type="ORF">N24_2916</name>
</gene>
<evidence type="ECO:0000256" key="1">
    <source>
        <dbReference type="ARBA" id="ARBA00004651"/>
    </source>
</evidence>
<proteinExistence type="predicted"/>
<feature type="transmembrane region" description="Helical" evidence="6">
    <location>
        <begin position="258"/>
        <end position="281"/>
    </location>
</feature>
<feature type="region of interest" description="Disordered" evidence="5">
    <location>
        <begin position="1"/>
        <end position="21"/>
    </location>
</feature>
<dbReference type="InterPro" id="IPR036259">
    <property type="entry name" value="MFS_trans_sf"/>
</dbReference>
<protein>
    <submittedName>
        <fullName evidence="8">Major facilitator superfamily permease</fullName>
    </submittedName>
</protein>
<comment type="subcellular location">
    <subcellularLocation>
        <location evidence="1">Cell membrane</location>
        <topology evidence="1">Multi-pass membrane protein</topology>
    </subcellularLocation>
</comment>
<keyword evidence="3 6" id="KW-1133">Transmembrane helix</keyword>
<dbReference type="KEGG" id="csur:N24_2916"/>